<evidence type="ECO:0000313" key="3">
    <source>
        <dbReference type="Proteomes" id="UP001256588"/>
    </source>
</evidence>
<dbReference type="RefSeq" id="WP_310231895.1">
    <property type="nucleotide sequence ID" value="NZ_JAVDWO010000001.1"/>
</dbReference>
<organism evidence="2 3">
    <name type="scientific">Luteimonas terrae</name>
    <dbReference type="NCBI Taxonomy" id="1530191"/>
    <lineage>
        <taxon>Bacteria</taxon>
        <taxon>Pseudomonadati</taxon>
        <taxon>Pseudomonadota</taxon>
        <taxon>Gammaproteobacteria</taxon>
        <taxon>Lysobacterales</taxon>
        <taxon>Lysobacteraceae</taxon>
        <taxon>Luteimonas</taxon>
    </lineage>
</organism>
<keyword evidence="1" id="KW-1133">Transmembrane helix</keyword>
<comment type="caution">
    <text evidence="2">The sequence shown here is derived from an EMBL/GenBank/DDBJ whole genome shotgun (WGS) entry which is preliminary data.</text>
</comment>
<dbReference type="EMBL" id="JAVDWO010000001">
    <property type="protein sequence ID" value="MDR7191545.1"/>
    <property type="molecule type" value="Genomic_DNA"/>
</dbReference>
<feature type="transmembrane region" description="Helical" evidence="1">
    <location>
        <begin position="121"/>
        <end position="138"/>
    </location>
</feature>
<feature type="transmembrane region" description="Helical" evidence="1">
    <location>
        <begin position="20"/>
        <end position="38"/>
    </location>
</feature>
<protein>
    <submittedName>
        <fullName evidence="2">Membrane protein</fullName>
    </submittedName>
</protein>
<reference evidence="2 3" key="1">
    <citation type="submission" date="2023-07" db="EMBL/GenBank/DDBJ databases">
        <title>Sorghum-associated microbial communities from plants grown in Nebraska, USA.</title>
        <authorList>
            <person name="Schachtman D."/>
        </authorList>
    </citation>
    <scope>NUCLEOTIDE SEQUENCE [LARGE SCALE GENOMIC DNA]</scope>
    <source>
        <strain evidence="2 3">4099</strain>
    </source>
</reference>
<dbReference type="Proteomes" id="UP001256588">
    <property type="component" value="Unassembled WGS sequence"/>
</dbReference>
<evidence type="ECO:0000313" key="2">
    <source>
        <dbReference type="EMBL" id="MDR7191545.1"/>
    </source>
</evidence>
<keyword evidence="3" id="KW-1185">Reference proteome</keyword>
<feature type="transmembrane region" description="Helical" evidence="1">
    <location>
        <begin position="143"/>
        <end position="159"/>
    </location>
</feature>
<sequence length="195" mass="20666">MPLGGNGFEKRDGATRVRAWRIGLTLVVLLAALAHLAWEHLHGGIVSHHLLARPDLPAVWNGWGLVLLPAMAWYVSGRVAQRVGRRVDRRRALRGALTGFVIAVACGAALSLAFVSGREDVASAVLLSALGLGLVLPAYRAECLLGFVLAMTVVFGAVLPLLVGGIVAMLSAFAHLGVYALARRIWRRSRGPAAA</sequence>
<feature type="transmembrane region" description="Helical" evidence="1">
    <location>
        <begin position="96"/>
        <end position="115"/>
    </location>
</feature>
<gene>
    <name evidence="2" type="ORF">J2W68_000247</name>
</gene>
<proteinExistence type="predicted"/>
<evidence type="ECO:0000256" key="1">
    <source>
        <dbReference type="SAM" id="Phobius"/>
    </source>
</evidence>
<keyword evidence="1" id="KW-0472">Membrane</keyword>
<feature type="transmembrane region" description="Helical" evidence="1">
    <location>
        <begin position="58"/>
        <end position="75"/>
    </location>
</feature>
<keyword evidence="1" id="KW-0812">Transmembrane</keyword>
<accession>A0ABU1XS33</accession>
<name>A0ABU1XS33_9GAMM</name>